<protein>
    <submittedName>
        <fullName evidence="2">Uncharacterized protein</fullName>
    </submittedName>
</protein>
<keyword evidence="3" id="KW-1185">Reference proteome</keyword>
<feature type="transmembrane region" description="Helical" evidence="1">
    <location>
        <begin position="589"/>
        <end position="610"/>
    </location>
</feature>
<feature type="transmembrane region" description="Helical" evidence="1">
    <location>
        <begin position="99"/>
        <end position="123"/>
    </location>
</feature>
<dbReference type="EMBL" id="MU001638">
    <property type="protein sequence ID" value="KAF2481261.1"/>
    <property type="molecule type" value="Genomic_DNA"/>
</dbReference>
<evidence type="ECO:0000313" key="3">
    <source>
        <dbReference type="Proteomes" id="UP000799767"/>
    </source>
</evidence>
<dbReference type="PANTHER" id="PTHR35394">
    <property type="entry name" value="DUF3176 DOMAIN-CONTAINING PROTEIN"/>
    <property type="match status" value="1"/>
</dbReference>
<dbReference type="Proteomes" id="UP000799767">
    <property type="component" value="Unassembled WGS sequence"/>
</dbReference>
<reference evidence="2" key="1">
    <citation type="journal article" date="2020" name="Stud. Mycol.">
        <title>101 Dothideomycetes genomes: a test case for predicting lifestyles and emergence of pathogens.</title>
        <authorList>
            <person name="Haridas S."/>
            <person name="Albert R."/>
            <person name="Binder M."/>
            <person name="Bloem J."/>
            <person name="Labutti K."/>
            <person name="Salamov A."/>
            <person name="Andreopoulos B."/>
            <person name="Baker S."/>
            <person name="Barry K."/>
            <person name="Bills G."/>
            <person name="Bluhm B."/>
            <person name="Cannon C."/>
            <person name="Castanera R."/>
            <person name="Culley D."/>
            <person name="Daum C."/>
            <person name="Ezra D."/>
            <person name="Gonzalez J."/>
            <person name="Henrissat B."/>
            <person name="Kuo A."/>
            <person name="Liang C."/>
            <person name="Lipzen A."/>
            <person name="Lutzoni F."/>
            <person name="Magnuson J."/>
            <person name="Mondo S."/>
            <person name="Nolan M."/>
            <person name="Ohm R."/>
            <person name="Pangilinan J."/>
            <person name="Park H.-J."/>
            <person name="Ramirez L."/>
            <person name="Alfaro M."/>
            <person name="Sun H."/>
            <person name="Tritt A."/>
            <person name="Yoshinaga Y."/>
            <person name="Zwiers L.-H."/>
            <person name="Turgeon B."/>
            <person name="Goodwin S."/>
            <person name="Spatafora J."/>
            <person name="Crous P."/>
            <person name="Grigoriev I."/>
        </authorList>
    </citation>
    <scope>NUCLEOTIDE SEQUENCE</scope>
    <source>
        <strain evidence="2">CBS 113389</strain>
    </source>
</reference>
<name>A0A6A6PNI8_9PEZI</name>
<keyword evidence="1" id="KW-1133">Transmembrane helix</keyword>
<keyword evidence="1" id="KW-0812">Transmembrane</keyword>
<accession>A0A6A6PNI8</accession>
<organism evidence="2 3">
    <name type="scientific">Neohortaea acidophila</name>
    <dbReference type="NCBI Taxonomy" id="245834"/>
    <lineage>
        <taxon>Eukaryota</taxon>
        <taxon>Fungi</taxon>
        <taxon>Dikarya</taxon>
        <taxon>Ascomycota</taxon>
        <taxon>Pezizomycotina</taxon>
        <taxon>Dothideomycetes</taxon>
        <taxon>Dothideomycetidae</taxon>
        <taxon>Mycosphaerellales</taxon>
        <taxon>Teratosphaeriaceae</taxon>
        <taxon>Neohortaea</taxon>
    </lineage>
</organism>
<evidence type="ECO:0000313" key="2">
    <source>
        <dbReference type="EMBL" id="KAF2481261.1"/>
    </source>
</evidence>
<gene>
    <name evidence="2" type="ORF">BDY17DRAFT_300981</name>
</gene>
<dbReference type="InterPro" id="IPR021514">
    <property type="entry name" value="DUF3176"/>
</dbReference>
<evidence type="ECO:0000256" key="1">
    <source>
        <dbReference type="SAM" id="Phobius"/>
    </source>
</evidence>
<dbReference type="Pfam" id="PF11374">
    <property type="entry name" value="DUF3176"/>
    <property type="match status" value="1"/>
</dbReference>
<feature type="transmembrane region" description="Helical" evidence="1">
    <location>
        <begin position="201"/>
        <end position="220"/>
    </location>
</feature>
<dbReference type="PANTHER" id="PTHR35394:SF5">
    <property type="entry name" value="DUF3176 DOMAIN-CONTAINING PROTEIN"/>
    <property type="match status" value="1"/>
</dbReference>
<dbReference type="RefSeq" id="XP_033587831.1">
    <property type="nucleotide sequence ID" value="XM_033734158.1"/>
</dbReference>
<feature type="transmembrane region" description="Helical" evidence="1">
    <location>
        <begin position="135"/>
        <end position="163"/>
    </location>
</feature>
<dbReference type="OrthoDB" id="5242705at2759"/>
<dbReference type="AlphaFoldDB" id="A0A6A6PNI8"/>
<dbReference type="GeneID" id="54475160"/>
<sequence>MARSHSGAGYPLLPRGDAGDALENVYMIGPHGDEAHLSPRLAGRTGHAAFALPPASFQSAQGAASHKTTSSISYLESDEKDAHTNDRTPTWRRIYANTWTFEIVTMAFSIACFVAIIAILVVFDGNILSPLPYGLTLNAIVSTLATGAEGALVCVLASALSQLKWRWFQQRRRLYELQIFDDASRGALGSFQLLWGRTGNIIAIVGALLTILALAFDPFIQQVIRYPTRTTISQDGTATTHRATGFSPVVDGLDMISAVNSGIWADASQFARAPTCTSGNCKWPEFDSLGWCSKCEDATASATLTLVPNSNSTNYTLSLGSGQDITVSYGYTRQMNGDYYKTWQTDTVWATHFHDQNVSDGMPSFVNGSMAVSGPTVLGIQAPALVLGYAQLVNEGTVGKVSIEGDLDMQLRVTKAEQCALTPCVRTYNVQVSNGTLHSQITATNYGVITVGTLFAPSGSTTVLDCWQPDARKISYTEVRNERTFAPIFFGNTSLSAFCPVSLYISTILPYLQSNSSDTWAEDGPNQWMTDPFSQYSSDFIRRVGAYGLSFSIENLAASLTSFALSLSSDVVTGTVEVSTGHVMVRWEWLVYPLALEVAGLLVFAATIVLTRRHKTILWRSSLLPLVFHGFRRIHTVDSPPVPFDVAGMQVQAGKVYARLPRSSVGAEGRSLQEVL</sequence>
<proteinExistence type="predicted"/>
<keyword evidence="1" id="KW-0472">Membrane</keyword>